<dbReference type="EMBL" id="LK023339">
    <property type="protein sequence ID" value="CDS10659.1"/>
    <property type="molecule type" value="Genomic_DNA"/>
</dbReference>
<gene>
    <name evidence="2" type="ORF">LRAMOSA11145</name>
</gene>
<reference evidence="2" key="1">
    <citation type="journal article" date="2014" name="Genome Announc.">
        <title>De novo whole-genome sequence and genome annotation of Lichtheimia ramosa.</title>
        <authorList>
            <person name="Linde J."/>
            <person name="Schwartze V."/>
            <person name="Binder U."/>
            <person name="Lass-Florl C."/>
            <person name="Voigt K."/>
            <person name="Horn F."/>
        </authorList>
    </citation>
    <scope>NUCLEOTIDE SEQUENCE</scope>
    <source>
        <strain evidence="2">JMRC FSU:6197</strain>
    </source>
</reference>
<dbReference type="OrthoDB" id="2448606at2759"/>
<feature type="compositionally biased region" description="Polar residues" evidence="1">
    <location>
        <begin position="145"/>
        <end position="157"/>
    </location>
</feature>
<evidence type="ECO:0000313" key="2">
    <source>
        <dbReference type="EMBL" id="CDS10659.1"/>
    </source>
</evidence>
<evidence type="ECO:0000256" key="1">
    <source>
        <dbReference type="SAM" id="MobiDB-lite"/>
    </source>
</evidence>
<feature type="region of interest" description="Disordered" evidence="1">
    <location>
        <begin position="125"/>
        <end position="175"/>
    </location>
</feature>
<protein>
    <submittedName>
        <fullName evidence="2">Uncharacterized protein</fullName>
    </submittedName>
</protein>
<proteinExistence type="predicted"/>
<feature type="compositionally biased region" description="Polar residues" evidence="1">
    <location>
        <begin position="165"/>
        <end position="175"/>
    </location>
</feature>
<name>A0A077WTN9_9FUNG</name>
<organism evidence="2">
    <name type="scientific">Lichtheimia ramosa</name>
    <dbReference type="NCBI Taxonomy" id="688394"/>
    <lineage>
        <taxon>Eukaryota</taxon>
        <taxon>Fungi</taxon>
        <taxon>Fungi incertae sedis</taxon>
        <taxon>Mucoromycota</taxon>
        <taxon>Mucoromycotina</taxon>
        <taxon>Mucoromycetes</taxon>
        <taxon>Mucorales</taxon>
        <taxon>Lichtheimiaceae</taxon>
        <taxon>Lichtheimia</taxon>
    </lineage>
</organism>
<dbReference type="AlphaFoldDB" id="A0A077WTN9"/>
<accession>A0A077WTN9</accession>
<sequence>MSAYPGEDELKHFVQTHRCPRFPSFIREHQNDIALWSVGLAANSAARLHGIWLNRYKELLEDDNRDIQSSKKVAYDRLRWDTIMVEVNRRRNLAHTFKEQALDLLVVSAEPAAAEGQRVIHATSSTIPAKRSADGDLDEEDECNRASTSNVETTSSDSEADDISPPSSNTEEFPLSSISQNVRAPIASDRLIIDAIDVSWKFYEYQLFVLDRIKATTLTMERDIHHLLSLASVLLVNKGRMHPESRKFFNNDLVKKLLRPFDTTVKFPNDVMVKLMEIVWDLYYGRRSRLDTCAKITSLLSAVDDLDIDDLDKKIIMSIHQLCLSLPSDRVMNDTSENNYCTRYLAPALQPLFDDDETNTQVLWPTTVPANKRSFSLANRRPDCIISTLMDNNFEINIGYGEVKSAAEYDNHYQTNMDLLRLGHFCKDTIDEHKLQASLGIHVVGPNLTYYLMELKADGLYLMEELVTIRMPLCIKDIPAYLASLSQIKNVTHHFYHHCKQSDASAMIIISKRNRVSPTAENLDHVIEKTIDRKRHNHVKY</sequence>